<dbReference type="InterPro" id="IPR011539">
    <property type="entry name" value="RHD_DNA_bind_dom"/>
</dbReference>
<feature type="compositionally biased region" description="Basic and acidic residues" evidence="2">
    <location>
        <begin position="594"/>
        <end position="612"/>
    </location>
</feature>
<keyword evidence="1" id="KW-0106">Calcium</keyword>
<protein>
    <submittedName>
        <fullName evidence="5">Ubiquitin thioesterase OTU</fullName>
    </submittedName>
</protein>
<sequence>MGAVSGIVRMKAHQFDVAVFSTFSTFLSFQPLVMPQDDPGPVALPKTWYEPEEDRPQTWAEPSAAFLGRQQVTAEEIARTRESFREVCIRQHGSVVRAWKVMDLNGDLRLTYFEFMRGCKQMDLMNARRIWCALGRTGFIMLQDIDAKLGEQLGSLAGLLWCTFGSVEQAWRTCFNKTSKLRIGHDEFKQACHEVKFKGDSWLCFTELCSEKASNGMSRKEFGFLHSWIQPGKPDRGFIDNPPSRWDLPSQPWAPPPSAVKKGSRRKRFKDCLLRSYGNIVRAWREGLDRDHNDRMDYSEFSIAVKDVGYPGNAKELWQELDLNKNGYVSLWELDEPTALLLREFVDTARSNFGSWAAFWHCALDVRGDDRVLYPEFRDGCIMLGWRESDRLFELLDTDRARYLSWSSSSWLAGAELEEGGCQAPSRSRAIAEDGEPTVFTKATKAQSRARHQKLREHRHRVKCEGRARGEIPGSHPAAGTTIYSPGVSLNSHIAGSKTPPILEMPTKTVFQSTSLELEDDLPDWLLMAEGRMRMPEPMPKADLSFPLKPQQPGKGGWPCSKLYLTDELWGGSKDLGRLLRPLTRKACSQQNLERWKKLATDEGPKGDSKTM</sequence>
<proteinExistence type="predicted"/>
<name>A0A9P1CPF7_9DINO</name>
<dbReference type="GO" id="GO:0003677">
    <property type="term" value="F:DNA binding"/>
    <property type="evidence" value="ECO:0007669"/>
    <property type="project" value="InterPro"/>
</dbReference>
<evidence type="ECO:0000313" key="5">
    <source>
        <dbReference type="EMBL" id="CAL4783404.1"/>
    </source>
</evidence>
<dbReference type="EMBL" id="CAMXCT010002157">
    <property type="protein sequence ID" value="CAI3996092.1"/>
    <property type="molecule type" value="Genomic_DNA"/>
</dbReference>
<dbReference type="SUPFAM" id="SSF47473">
    <property type="entry name" value="EF-hand"/>
    <property type="match status" value="2"/>
</dbReference>
<gene>
    <name evidence="4" type="ORF">C1SCF055_LOCUS22595</name>
</gene>
<dbReference type="PROSITE" id="PS50254">
    <property type="entry name" value="REL_2"/>
    <property type="match status" value="1"/>
</dbReference>
<evidence type="ECO:0000259" key="3">
    <source>
        <dbReference type="PROSITE" id="PS50254"/>
    </source>
</evidence>
<dbReference type="GO" id="GO:0005509">
    <property type="term" value="F:calcium ion binding"/>
    <property type="evidence" value="ECO:0007669"/>
    <property type="project" value="InterPro"/>
</dbReference>
<dbReference type="InterPro" id="IPR018247">
    <property type="entry name" value="EF_Hand_1_Ca_BS"/>
</dbReference>
<feature type="region of interest" description="Disordered" evidence="2">
    <location>
        <begin position="590"/>
        <end position="612"/>
    </location>
</feature>
<keyword evidence="6" id="KW-1185">Reference proteome</keyword>
<organism evidence="4">
    <name type="scientific">Cladocopium goreaui</name>
    <dbReference type="NCBI Taxonomy" id="2562237"/>
    <lineage>
        <taxon>Eukaryota</taxon>
        <taxon>Sar</taxon>
        <taxon>Alveolata</taxon>
        <taxon>Dinophyceae</taxon>
        <taxon>Suessiales</taxon>
        <taxon>Symbiodiniaceae</taxon>
        <taxon>Cladocopium</taxon>
    </lineage>
</organism>
<dbReference type="InterPro" id="IPR002048">
    <property type="entry name" value="EF_hand_dom"/>
</dbReference>
<accession>A0A9P1CPF7</accession>
<evidence type="ECO:0000313" key="4">
    <source>
        <dbReference type="EMBL" id="CAI3996092.1"/>
    </source>
</evidence>
<dbReference type="EMBL" id="CAMXCT020002157">
    <property type="protein sequence ID" value="CAL1149467.1"/>
    <property type="molecule type" value="Genomic_DNA"/>
</dbReference>
<feature type="domain" description="RHD" evidence="3">
    <location>
        <begin position="456"/>
        <end position="505"/>
    </location>
</feature>
<dbReference type="PROSITE" id="PS00018">
    <property type="entry name" value="EF_HAND_1"/>
    <property type="match status" value="2"/>
</dbReference>
<dbReference type="EMBL" id="CAMXCT030002157">
    <property type="protein sequence ID" value="CAL4783404.1"/>
    <property type="molecule type" value="Genomic_DNA"/>
</dbReference>
<dbReference type="Gene3D" id="1.10.238.10">
    <property type="entry name" value="EF-hand"/>
    <property type="match status" value="1"/>
</dbReference>
<reference evidence="4" key="1">
    <citation type="submission" date="2022-10" db="EMBL/GenBank/DDBJ databases">
        <authorList>
            <person name="Chen Y."/>
            <person name="Dougan E. K."/>
            <person name="Chan C."/>
            <person name="Rhodes N."/>
            <person name="Thang M."/>
        </authorList>
    </citation>
    <scope>NUCLEOTIDE SEQUENCE</scope>
</reference>
<dbReference type="OrthoDB" id="441636at2759"/>
<dbReference type="InterPro" id="IPR011992">
    <property type="entry name" value="EF-hand-dom_pair"/>
</dbReference>
<dbReference type="SMART" id="SM00054">
    <property type="entry name" value="EFh"/>
    <property type="match status" value="3"/>
</dbReference>
<dbReference type="GO" id="GO:0003700">
    <property type="term" value="F:DNA-binding transcription factor activity"/>
    <property type="evidence" value="ECO:0007669"/>
    <property type="project" value="InterPro"/>
</dbReference>
<dbReference type="AlphaFoldDB" id="A0A9P1CPF7"/>
<evidence type="ECO:0000313" key="6">
    <source>
        <dbReference type="Proteomes" id="UP001152797"/>
    </source>
</evidence>
<reference evidence="5 6" key="2">
    <citation type="submission" date="2024-05" db="EMBL/GenBank/DDBJ databases">
        <authorList>
            <person name="Chen Y."/>
            <person name="Shah S."/>
            <person name="Dougan E. K."/>
            <person name="Thang M."/>
            <person name="Chan C."/>
        </authorList>
    </citation>
    <scope>NUCLEOTIDE SEQUENCE [LARGE SCALE GENOMIC DNA]</scope>
</reference>
<evidence type="ECO:0000256" key="1">
    <source>
        <dbReference type="ARBA" id="ARBA00022837"/>
    </source>
</evidence>
<comment type="caution">
    <text evidence="4">The sequence shown here is derived from an EMBL/GenBank/DDBJ whole genome shotgun (WGS) entry which is preliminary data.</text>
</comment>
<dbReference type="Proteomes" id="UP001152797">
    <property type="component" value="Unassembled WGS sequence"/>
</dbReference>
<evidence type="ECO:0000256" key="2">
    <source>
        <dbReference type="SAM" id="MobiDB-lite"/>
    </source>
</evidence>